<evidence type="ECO:0000256" key="1">
    <source>
        <dbReference type="SAM" id="MobiDB-lite"/>
    </source>
</evidence>
<reference evidence="4" key="1">
    <citation type="submission" date="2021-01" db="EMBL/GenBank/DDBJ databases">
        <title>Description of Breznakiella homolactica.</title>
        <authorList>
            <person name="Song Y."/>
            <person name="Brune A."/>
        </authorList>
    </citation>
    <scope>NUCLEOTIDE SEQUENCE</scope>
    <source>
        <strain evidence="4">RmG30</strain>
    </source>
</reference>
<feature type="transmembrane region" description="Helical" evidence="2">
    <location>
        <begin position="296"/>
        <end position="315"/>
    </location>
</feature>
<feature type="transmembrane region" description="Helical" evidence="2">
    <location>
        <begin position="6"/>
        <end position="26"/>
    </location>
</feature>
<dbReference type="Proteomes" id="UP000595917">
    <property type="component" value="Chromosome"/>
</dbReference>
<feature type="region of interest" description="Disordered" evidence="1">
    <location>
        <begin position="146"/>
        <end position="190"/>
    </location>
</feature>
<dbReference type="InterPro" id="IPR025646">
    <property type="entry name" value="DUF4350"/>
</dbReference>
<evidence type="ECO:0000256" key="2">
    <source>
        <dbReference type="SAM" id="Phobius"/>
    </source>
</evidence>
<organism evidence="4 5">
    <name type="scientific">Breznakiella homolactica</name>
    <dbReference type="NCBI Taxonomy" id="2798577"/>
    <lineage>
        <taxon>Bacteria</taxon>
        <taxon>Pseudomonadati</taxon>
        <taxon>Spirochaetota</taxon>
        <taxon>Spirochaetia</taxon>
        <taxon>Spirochaetales</taxon>
        <taxon>Breznakiellaceae</taxon>
        <taxon>Breznakiella</taxon>
    </lineage>
</organism>
<keyword evidence="5" id="KW-1185">Reference proteome</keyword>
<dbReference type="EMBL" id="CP067089">
    <property type="protein sequence ID" value="QQO10480.1"/>
    <property type="molecule type" value="Genomic_DNA"/>
</dbReference>
<feature type="domain" description="DUF4350" evidence="3">
    <location>
        <begin position="41"/>
        <end position="264"/>
    </location>
</feature>
<feature type="compositionally biased region" description="Acidic residues" evidence="1">
    <location>
        <begin position="148"/>
        <end position="171"/>
    </location>
</feature>
<keyword evidence="2" id="KW-0812">Transmembrane</keyword>
<accession>A0A7T7XQ72</accession>
<dbReference type="RefSeq" id="WP_215627784.1">
    <property type="nucleotide sequence ID" value="NZ_CP067089.2"/>
</dbReference>
<evidence type="ECO:0000259" key="3">
    <source>
        <dbReference type="Pfam" id="PF14258"/>
    </source>
</evidence>
<keyword evidence="2" id="KW-1133">Transmembrane helix</keyword>
<protein>
    <submittedName>
        <fullName evidence="4">DUF4350 domain-containing protein</fullName>
    </submittedName>
</protein>
<name>A0A7T7XQ72_9SPIR</name>
<dbReference type="Pfam" id="PF14258">
    <property type="entry name" value="DUF4350"/>
    <property type="match status" value="1"/>
</dbReference>
<sequence length="422" mass="47218">MRKYGAVFFIIISTLAVLAVLGYTFFEIVPTTRYTRPSRESRANEYLALERWLTQTGHPVRKTQDPAAADNISGVPEKTVFIQASYIDWPEQTFHTLESWVRNGGNLLVALDTTWNSENVPGLVLLFENLGINGSRFFYDADIAAAEETTEEEAEEPDSPEEQEAPEEPENTGDIPEATPAAEAEEAAGEAADTAVYPNFDYFARFTLETELPGTEYRTDRSGTIRLVSVPLGDGSVTVLGEPYFMRSRQLRREQNAELSWELTGARDTRGEGILFIRGRKLAEGALGKFAERGNFIPLIVSCILLIVVGFWMVIPVFGRLIGEEELPGKPIGERFLSEARFLKKYGSLPSYLETYSQAIQHRLRTAYGETSGNTASLCARLAAVTGLDEKEVMPIIEPPRHIRGRDFTVYMKTINHIMERL</sequence>
<evidence type="ECO:0000313" key="4">
    <source>
        <dbReference type="EMBL" id="QQO10480.1"/>
    </source>
</evidence>
<evidence type="ECO:0000313" key="5">
    <source>
        <dbReference type="Proteomes" id="UP000595917"/>
    </source>
</evidence>
<proteinExistence type="predicted"/>
<dbReference type="KEGG" id="bhc:JFL75_06075"/>
<gene>
    <name evidence="4" type="ORF">JFL75_06075</name>
</gene>
<keyword evidence="2" id="KW-0472">Membrane</keyword>
<dbReference type="AlphaFoldDB" id="A0A7T7XQ72"/>